<dbReference type="GO" id="GO:0015031">
    <property type="term" value="P:protein transport"/>
    <property type="evidence" value="ECO:0007669"/>
    <property type="project" value="UniProtKB-KW"/>
</dbReference>
<dbReference type="RefSeq" id="XP_013935740.1">
    <property type="nucleotide sequence ID" value="XM_014080265.1"/>
</dbReference>
<dbReference type="GO" id="GO:0005789">
    <property type="term" value="C:endoplasmic reticulum membrane"/>
    <property type="evidence" value="ECO:0007669"/>
    <property type="project" value="EnsemblFungi"/>
</dbReference>
<comment type="similarity">
    <text evidence="7">Belongs to the YOS1 family.</text>
</comment>
<evidence type="ECO:0000256" key="3">
    <source>
        <dbReference type="ARBA" id="ARBA00022692"/>
    </source>
</evidence>
<keyword evidence="5 8" id="KW-1133">Transmembrane helix</keyword>
<accession>W1QGZ7</accession>
<dbReference type="KEGG" id="opa:HPODL_05147"/>
<keyword evidence="2" id="KW-0813">Transport</keyword>
<dbReference type="OrthoDB" id="15356at2759"/>
<evidence type="ECO:0000313" key="9">
    <source>
        <dbReference type="EMBL" id="ESX00906.1"/>
    </source>
</evidence>
<comment type="caution">
    <text evidence="9">The sequence shown here is derived from an EMBL/GenBank/DDBJ whole genome shotgun (WGS) entry which is preliminary data.</text>
</comment>
<evidence type="ECO:0000313" key="10">
    <source>
        <dbReference type="Proteomes" id="UP000008673"/>
    </source>
</evidence>
<dbReference type="InterPro" id="IPR013880">
    <property type="entry name" value="Yos1"/>
</dbReference>
<name>W1QGZ7_OGAPD</name>
<dbReference type="STRING" id="871575.W1QGZ7"/>
<dbReference type="Pfam" id="PF08571">
    <property type="entry name" value="Yos1"/>
    <property type="match status" value="1"/>
</dbReference>
<dbReference type="PANTHER" id="PTHR15858">
    <property type="entry name" value="IMMEDIATE EARLY RESPONSE 3-INTERACTING PROTEIN 1"/>
    <property type="match status" value="1"/>
</dbReference>
<dbReference type="Proteomes" id="UP000008673">
    <property type="component" value="Unassembled WGS sequence"/>
</dbReference>
<keyword evidence="4" id="KW-0653">Protein transport</keyword>
<dbReference type="GO" id="GO:0000139">
    <property type="term" value="C:Golgi membrane"/>
    <property type="evidence" value="ECO:0007669"/>
    <property type="project" value="EnsemblFungi"/>
</dbReference>
<dbReference type="GeneID" id="25774570"/>
<evidence type="ECO:0000256" key="2">
    <source>
        <dbReference type="ARBA" id="ARBA00022448"/>
    </source>
</evidence>
<feature type="transmembrane region" description="Helical" evidence="8">
    <location>
        <begin position="6"/>
        <end position="22"/>
    </location>
</feature>
<evidence type="ECO:0000256" key="5">
    <source>
        <dbReference type="ARBA" id="ARBA00022989"/>
    </source>
</evidence>
<organism evidence="9 10">
    <name type="scientific">Ogataea parapolymorpha (strain ATCC 26012 / BCRC 20466 / JCM 22074 / NRRL Y-7560 / DL-1)</name>
    <name type="common">Yeast</name>
    <name type="synonym">Hansenula polymorpha</name>
    <dbReference type="NCBI Taxonomy" id="871575"/>
    <lineage>
        <taxon>Eukaryota</taxon>
        <taxon>Fungi</taxon>
        <taxon>Dikarya</taxon>
        <taxon>Ascomycota</taxon>
        <taxon>Saccharomycotina</taxon>
        <taxon>Pichiomycetes</taxon>
        <taxon>Pichiales</taxon>
        <taxon>Pichiaceae</taxon>
        <taxon>Ogataea</taxon>
    </lineage>
</organism>
<proteinExistence type="inferred from homology"/>
<dbReference type="PANTHER" id="PTHR15858:SF0">
    <property type="entry name" value="IMMEDIATE EARLY RESPONSE 3-INTERACTING PROTEIN 1"/>
    <property type="match status" value="1"/>
</dbReference>
<dbReference type="EMBL" id="AEOI02000005">
    <property type="protein sequence ID" value="ESX00906.1"/>
    <property type="molecule type" value="Genomic_DNA"/>
</dbReference>
<dbReference type="OMA" id="VQTVMRM"/>
<evidence type="ECO:0000256" key="7">
    <source>
        <dbReference type="ARBA" id="ARBA00024203"/>
    </source>
</evidence>
<dbReference type="GO" id="GO:0030134">
    <property type="term" value="C:COPII-coated ER to Golgi transport vesicle"/>
    <property type="evidence" value="ECO:0007669"/>
    <property type="project" value="EnsemblFungi"/>
</dbReference>
<evidence type="ECO:0000256" key="4">
    <source>
        <dbReference type="ARBA" id="ARBA00022927"/>
    </source>
</evidence>
<dbReference type="HOGENOM" id="CLU_152125_0_1_1"/>
<reference evidence="9 10" key="1">
    <citation type="journal article" date="2013" name="BMC Genomics">
        <title>Genome sequence and analysis of methylotrophic yeast Hansenula polymorpha DL1.</title>
        <authorList>
            <person name="Ravin N.V."/>
            <person name="Eldarov M.A."/>
            <person name="Kadnikov V.V."/>
            <person name="Beletsky A.V."/>
            <person name="Schneider J."/>
            <person name="Mardanova E.S."/>
            <person name="Smekalova E.M."/>
            <person name="Zvereva M.I."/>
            <person name="Dontsova O.A."/>
            <person name="Mardanov A.V."/>
            <person name="Skryabin K.G."/>
        </authorList>
    </citation>
    <scope>NUCLEOTIDE SEQUENCE [LARGE SCALE GENOMIC DNA]</scope>
    <source>
        <strain evidence="10">ATCC 26012 / BCRC 20466 / JCM 22074 / NRRL Y-7560 / DL-1</strain>
    </source>
</reference>
<protein>
    <submittedName>
        <fullName evidence="9">Membrane protein</fullName>
    </submittedName>
</protein>
<evidence type="ECO:0000256" key="1">
    <source>
        <dbReference type="ARBA" id="ARBA00004370"/>
    </source>
</evidence>
<dbReference type="GO" id="GO:0006888">
    <property type="term" value="P:endoplasmic reticulum to Golgi vesicle-mediated transport"/>
    <property type="evidence" value="ECO:0007669"/>
    <property type="project" value="EnsemblFungi"/>
</dbReference>
<feature type="transmembrane region" description="Helical" evidence="8">
    <location>
        <begin position="68"/>
        <end position="87"/>
    </location>
</feature>
<dbReference type="eggNOG" id="KOG4779">
    <property type="taxonomic scope" value="Eukaryota"/>
</dbReference>
<keyword evidence="10" id="KW-1185">Reference proteome</keyword>
<sequence>MFGLGTLFYFILFAVNGIAVLSEDRFLNRIGWSTSSSADNAYLASSPVDGSIDSIKSRLVNLIGATRTLLRFPLIIINVVVILYELVLG</sequence>
<dbReference type="AlphaFoldDB" id="W1QGZ7"/>
<evidence type="ECO:0000256" key="8">
    <source>
        <dbReference type="SAM" id="Phobius"/>
    </source>
</evidence>
<keyword evidence="6 8" id="KW-0472">Membrane</keyword>
<evidence type="ECO:0000256" key="6">
    <source>
        <dbReference type="ARBA" id="ARBA00023136"/>
    </source>
</evidence>
<gene>
    <name evidence="9" type="ORF">HPODL_05147</name>
</gene>
<keyword evidence="3 8" id="KW-0812">Transmembrane</keyword>
<comment type="subcellular location">
    <subcellularLocation>
        <location evidence="1">Membrane</location>
    </subcellularLocation>
</comment>